<evidence type="ECO:0000313" key="1">
    <source>
        <dbReference type="EMBL" id="RKS68272.1"/>
    </source>
</evidence>
<evidence type="ECO:0000313" key="2">
    <source>
        <dbReference type="Proteomes" id="UP000274601"/>
    </source>
</evidence>
<protein>
    <submittedName>
        <fullName evidence="1">CRISPR-associated Csx4 family protein</fullName>
    </submittedName>
</protein>
<keyword evidence="2" id="KW-1185">Reference proteome</keyword>
<gene>
    <name evidence="1" type="ORF">BZB76_6533</name>
</gene>
<dbReference type="OrthoDB" id="190628at2"/>
<dbReference type="RefSeq" id="WP_121438193.1">
    <property type="nucleotide sequence ID" value="NZ_RBWU01000008.1"/>
</dbReference>
<organism evidence="1 2">
    <name type="scientific">Actinomadura pelletieri DSM 43383</name>
    <dbReference type="NCBI Taxonomy" id="1120940"/>
    <lineage>
        <taxon>Bacteria</taxon>
        <taxon>Bacillati</taxon>
        <taxon>Actinomycetota</taxon>
        <taxon>Actinomycetes</taxon>
        <taxon>Streptosporangiales</taxon>
        <taxon>Thermomonosporaceae</taxon>
        <taxon>Actinomadura</taxon>
    </lineage>
</organism>
<dbReference type="NCBIfam" id="TIGR02570">
    <property type="entry name" value="cas7_GSU0053"/>
    <property type="match status" value="1"/>
</dbReference>
<dbReference type="AlphaFoldDB" id="A0A495Q9Y0"/>
<sequence>MESAFVERLLVAVDGERVDAGVSIHGVYRPAGEDKVMPPTFPEGPYLMEGRRVGGEMRETVVLDQVPSQANRVEEALLAARDKGQIELPLFELQAPTSRGTVRLTSLEFPHRYADAYLRDSLVDGVRFDKSQVGKRLRQVSQKDARPLFELDPGSLIYGAWDSHRKGRWPKFARFYISSMFGLDPRKGERRSMRRDPMNMTGGVDDAGKAEGDWEFRAAGEKSRGTRLSEIGHGSALARTPPPGGVVISEGRRDAWISLGGLERVRFGDASDECVRLARATLLALALVGDRLAFDRPSVWLRSGCDLVRVSETLAFEKDGGEAEEFTLSAGEAIEIFHELRDRTAASGLVMETGTIGLTPFKGLADALEHAVTKAVAEG</sequence>
<dbReference type="Pfam" id="PF09617">
    <property type="entry name" value="Cas_GSU0053"/>
    <property type="match status" value="1"/>
</dbReference>
<proteinExistence type="predicted"/>
<reference evidence="1 2" key="1">
    <citation type="submission" date="2018-10" db="EMBL/GenBank/DDBJ databases">
        <title>Genomic Encyclopedia of Archaeal and Bacterial Type Strains, Phase II (KMG-II): from individual species to whole genera.</title>
        <authorList>
            <person name="Goeker M."/>
        </authorList>
    </citation>
    <scope>NUCLEOTIDE SEQUENCE [LARGE SCALE GENOMIC DNA]</scope>
    <source>
        <strain evidence="1 2">DSM 43383</strain>
    </source>
</reference>
<accession>A0A495Q9Y0</accession>
<dbReference type="InterPro" id="IPR013403">
    <property type="entry name" value="CRISPR-assoc_prot_Csb1/Cas7u"/>
</dbReference>
<name>A0A495Q9Y0_9ACTN</name>
<dbReference type="Proteomes" id="UP000274601">
    <property type="component" value="Unassembled WGS sequence"/>
</dbReference>
<comment type="caution">
    <text evidence="1">The sequence shown here is derived from an EMBL/GenBank/DDBJ whole genome shotgun (WGS) entry which is preliminary data.</text>
</comment>
<dbReference type="EMBL" id="RBWU01000008">
    <property type="protein sequence ID" value="RKS68272.1"/>
    <property type="molecule type" value="Genomic_DNA"/>
</dbReference>